<dbReference type="SUPFAM" id="SSF53448">
    <property type="entry name" value="Nucleotide-diphospho-sugar transferases"/>
    <property type="match status" value="1"/>
</dbReference>
<dbReference type="InterPro" id="IPR018641">
    <property type="entry name" value="Trfase_1_rSAM/seldom-assoc"/>
</dbReference>
<evidence type="ECO:0000313" key="1">
    <source>
        <dbReference type="EMBL" id="SHN20819.1"/>
    </source>
</evidence>
<dbReference type="RefSeq" id="WP_073095673.1">
    <property type="nucleotide sequence ID" value="NZ_FRCY01000010.1"/>
</dbReference>
<dbReference type="Proteomes" id="UP000184513">
    <property type="component" value="Unassembled WGS sequence"/>
</dbReference>
<keyword evidence="2" id="KW-1185">Reference proteome</keyword>
<evidence type="ECO:0008006" key="3">
    <source>
        <dbReference type="Google" id="ProtNLM"/>
    </source>
</evidence>
<reference evidence="1 2" key="1">
    <citation type="submission" date="2016-11" db="EMBL/GenBank/DDBJ databases">
        <authorList>
            <person name="Jaros S."/>
            <person name="Januszkiewicz K."/>
            <person name="Wedrychowicz H."/>
        </authorList>
    </citation>
    <scope>NUCLEOTIDE SEQUENCE [LARGE SCALE GENOMIC DNA]</scope>
    <source>
        <strain evidence="1 2">CGMCC 1.6102</strain>
    </source>
</reference>
<sequence>MKKAIIVFQKYPEPGKVKTRLAATIGASKAANIYACLVRHTHRQVQALNAVIFVYYQGPITTEEYPKLGYWFQKQQGIDLGERMSRAFQEVFKKGFEQVLVIGTDCLELESKHLYQAYSSLDKKDIVIGPARDGGYYLLGMRKYFPGLFQGIAWSTSSVFEATLKNAQSDGLSCGLLETLNDVDRYEDLGKLKEILEQF</sequence>
<dbReference type="PANTHER" id="PTHR36529:SF1">
    <property type="entry name" value="GLYCOSYLTRANSFERASE"/>
    <property type="match status" value="1"/>
</dbReference>
<dbReference type="Pfam" id="PF09837">
    <property type="entry name" value="DUF2064"/>
    <property type="match status" value="1"/>
</dbReference>
<organism evidence="1 2">
    <name type="scientific">Cyclobacterium lianum</name>
    <dbReference type="NCBI Taxonomy" id="388280"/>
    <lineage>
        <taxon>Bacteria</taxon>
        <taxon>Pseudomonadati</taxon>
        <taxon>Bacteroidota</taxon>
        <taxon>Cytophagia</taxon>
        <taxon>Cytophagales</taxon>
        <taxon>Cyclobacteriaceae</taxon>
        <taxon>Cyclobacterium</taxon>
    </lineage>
</organism>
<dbReference type="STRING" id="388280.SAMN04488057_110138"/>
<accession>A0A1M7PTX6</accession>
<dbReference type="PANTHER" id="PTHR36529">
    <property type="entry name" value="SLL1095 PROTEIN"/>
    <property type="match status" value="1"/>
</dbReference>
<gene>
    <name evidence="1" type="ORF">SAMN04488057_110138</name>
</gene>
<name>A0A1M7PTX6_9BACT</name>
<dbReference type="EMBL" id="FRCY01000010">
    <property type="protein sequence ID" value="SHN20819.1"/>
    <property type="molecule type" value="Genomic_DNA"/>
</dbReference>
<dbReference type="InterPro" id="IPR029044">
    <property type="entry name" value="Nucleotide-diphossugar_trans"/>
</dbReference>
<evidence type="ECO:0000313" key="2">
    <source>
        <dbReference type="Proteomes" id="UP000184513"/>
    </source>
</evidence>
<proteinExistence type="predicted"/>
<dbReference type="OrthoDB" id="9798250at2"/>
<dbReference type="Gene3D" id="3.90.550.10">
    <property type="entry name" value="Spore Coat Polysaccharide Biosynthesis Protein SpsA, Chain A"/>
    <property type="match status" value="1"/>
</dbReference>
<dbReference type="NCBIfam" id="TIGR04282">
    <property type="entry name" value="glyco_like_cofC"/>
    <property type="match status" value="1"/>
</dbReference>
<dbReference type="AlphaFoldDB" id="A0A1M7PTX6"/>
<protein>
    <recommendedName>
        <fullName evidence="3">Glycosyltransferase</fullName>
    </recommendedName>
</protein>